<feature type="transmembrane region" description="Helical" evidence="2">
    <location>
        <begin position="278"/>
        <end position="303"/>
    </location>
</feature>
<keyword evidence="2" id="KW-0472">Membrane</keyword>
<reference evidence="3 4" key="1">
    <citation type="submission" date="2019-03" db="EMBL/GenBank/DDBJ databases">
        <title>Rhodosporidium diobovatum UCD-FST 08-225 genome sequencing, assembly, and annotation.</title>
        <authorList>
            <person name="Fakankun I.U."/>
            <person name="Fristensky B."/>
            <person name="Levin D.B."/>
        </authorList>
    </citation>
    <scope>NUCLEOTIDE SEQUENCE [LARGE SCALE GENOMIC DNA]</scope>
    <source>
        <strain evidence="3 4">UCD-FST 08-225</strain>
    </source>
</reference>
<proteinExistence type="predicted"/>
<organism evidence="3 4">
    <name type="scientific">Rhodotorula diobovata</name>
    <dbReference type="NCBI Taxonomy" id="5288"/>
    <lineage>
        <taxon>Eukaryota</taxon>
        <taxon>Fungi</taxon>
        <taxon>Dikarya</taxon>
        <taxon>Basidiomycota</taxon>
        <taxon>Pucciniomycotina</taxon>
        <taxon>Microbotryomycetes</taxon>
        <taxon>Sporidiobolales</taxon>
        <taxon>Sporidiobolaceae</taxon>
        <taxon>Rhodotorula</taxon>
    </lineage>
</organism>
<evidence type="ECO:0000313" key="3">
    <source>
        <dbReference type="EMBL" id="TNY20223.1"/>
    </source>
</evidence>
<feature type="transmembrane region" description="Helical" evidence="2">
    <location>
        <begin position="40"/>
        <end position="66"/>
    </location>
</feature>
<feature type="compositionally biased region" description="Low complexity" evidence="1">
    <location>
        <begin position="639"/>
        <end position="650"/>
    </location>
</feature>
<feature type="transmembrane region" description="Helical" evidence="2">
    <location>
        <begin position="195"/>
        <end position="218"/>
    </location>
</feature>
<gene>
    <name evidence="3" type="ORF">DMC30DRAFT_267008</name>
</gene>
<name>A0A5C5FTV7_9BASI</name>
<accession>A0A5C5FTV7</accession>
<keyword evidence="2" id="KW-0812">Transmembrane</keyword>
<feature type="region of interest" description="Disordered" evidence="1">
    <location>
        <begin position="577"/>
        <end position="596"/>
    </location>
</feature>
<keyword evidence="4" id="KW-1185">Reference proteome</keyword>
<feature type="transmembrane region" description="Helical" evidence="2">
    <location>
        <begin position="111"/>
        <end position="133"/>
    </location>
</feature>
<comment type="caution">
    <text evidence="3">The sequence shown here is derived from an EMBL/GenBank/DDBJ whole genome shotgun (WGS) entry which is preliminary data.</text>
</comment>
<feature type="compositionally biased region" description="Low complexity" evidence="1">
    <location>
        <begin position="577"/>
        <end position="590"/>
    </location>
</feature>
<dbReference type="AlphaFoldDB" id="A0A5C5FTV7"/>
<feature type="compositionally biased region" description="Basic and acidic residues" evidence="1">
    <location>
        <begin position="658"/>
        <end position="668"/>
    </location>
</feature>
<keyword evidence="2" id="KW-1133">Transmembrane helix</keyword>
<evidence type="ECO:0000256" key="1">
    <source>
        <dbReference type="SAM" id="MobiDB-lite"/>
    </source>
</evidence>
<feature type="transmembrane region" description="Helical" evidence="2">
    <location>
        <begin position="488"/>
        <end position="507"/>
    </location>
</feature>
<evidence type="ECO:0000313" key="4">
    <source>
        <dbReference type="Proteomes" id="UP000311382"/>
    </source>
</evidence>
<evidence type="ECO:0000256" key="2">
    <source>
        <dbReference type="SAM" id="Phobius"/>
    </source>
</evidence>
<feature type="transmembrane region" description="Helical" evidence="2">
    <location>
        <begin position="446"/>
        <end position="468"/>
    </location>
</feature>
<sequence>MDLNLPTPPDGADPYAFYGDLLHRWTMLSPTDPAGFRARLAVLLFLCAFLGLSSAVNFVVHALGYYSKGRRLWLFKTVKRDSGTHVPSASCWLAVVDPFPLPHSHIISNHFLLATLGGLALFVILLGNTLTLWRAVVSPGGGTSQEYLAKWSFALWPVAYLVAWTLSWATFQSYLQVEGGTARAFGRSWKVMPAWLENALFIGGGIATVAVHTTLAIIGSAASTEQWRQYRILKAMLDREAATWEGGPMPAATAGKLVSLLRQYAKASSHFFTTASNLSIGAAVLPLFLVITNLAMVAFVYTIRRHIRFQISQLPSLQGLSRGVPPSALTSPQGARIVSLPPALELGIDPSSGDDAKQELELDLFACSPDGPPSPTASPSPTTRFVTLPPVEPPFSAAALSPTSVPRPTRAQVLELADDVEAAKLGIPSQQVASRIAALIKAERELLLLGLAVIIIAVLLAVTSAWSVPVLRRFDTASWVKTELVLTLPIWICSVGISIGQALHAYVECRYVIVPWWRGQRYDARERRLSAATTSDGQMHPHALDVGMMRQVQQQELRDAHRSRAKTLARGLGLARLSPAASSPGRSGSSTPVRGASGVDFDGAIAVAIEVTRREEVADEPEPLDLVERRNSLEADLMGMSSSGDALSSSGGAGTASWEKRRREVWEQ</sequence>
<dbReference type="Proteomes" id="UP000311382">
    <property type="component" value="Unassembled WGS sequence"/>
</dbReference>
<feature type="region of interest" description="Disordered" evidence="1">
    <location>
        <begin position="635"/>
        <end position="668"/>
    </location>
</feature>
<dbReference type="OrthoDB" id="2528286at2759"/>
<protein>
    <submittedName>
        <fullName evidence="3">Uncharacterized protein</fullName>
    </submittedName>
</protein>
<feature type="transmembrane region" description="Helical" evidence="2">
    <location>
        <begin position="153"/>
        <end position="175"/>
    </location>
</feature>
<dbReference type="EMBL" id="SOZI01000073">
    <property type="protein sequence ID" value="TNY20223.1"/>
    <property type="molecule type" value="Genomic_DNA"/>
</dbReference>